<evidence type="ECO:0000256" key="7">
    <source>
        <dbReference type="PIRSR" id="PIRSR608597-3"/>
    </source>
</evidence>
<dbReference type="KEGG" id="mde:109614089"/>
<keyword evidence="6" id="KW-0326">Glycosidase</keyword>
<keyword evidence="8" id="KW-0812">Transmembrane</keyword>
<dbReference type="Pfam" id="PF05497">
    <property type="entry name" value="Destabilase"/>
    <property type="match status" value="2"/>
</dbReference>
<dbReference type="PANTHER" id="PTHR11195">
    <property type="entry name" value="DESTABILASE-RELATED"/>
    <property type="match status" value="1"/>
</dbReference>
<keyword evidence="3" id="KW-0929">Antimicrobial</keyword>
<dbReference type="GO" id="GO:0003796">
    <property type="term" value="F:lysozyme activity"/>
    <property type="evidence" value="ECO:0007669"/>
    <property type="project" value="UniProtKB-EC"/>
</dbReference>
<dbReference type="AlphaFoldDB" id="A0A9J7IG44"/>
<dbReference type="CDD" id="cd16890">
    <property type="entry name" value="lyz_i"/>
    <property type="match status" value="2"/>
</dbReference>
<feature type="transmembrane region" description="Helical" evidence="8">
    <location>
        <begin position="12"/>
        <end position="31"/>
    </location>
</feature>
<reference evidence="10" key="1">
    <citation type="submission" date="2025-08" db="UniProtKB">
        <authorList>
            <consortium name="RefSeq"/>
        </authorList>
    </citation>
    <scope>IDENTIFICATION</scope>
    <source>
        <strain evidence="10">Aabys</strain>
        <tissue evidence="10">Whole body</tissue>
    </source>
</reference>
<dbReference type="Proteomes" id="UP001652621">
    <property type="component" value="Unplaced"/>
</dbReference>
<evidence type="ECO:0000256" key="3">
    <source>
        <dbReference type="ARBA" id="ARBA00022529"/>
    </source>
</evidence>
<evidence type="ECO:0000256" key="1">
    <source>
        <dbReference type="ARBA" id="ARBA00000632"/>
    </source>
</evidence>
<gene>
    <name evidence="10" type="primary">LOC109614089</name>
</gene>
<keyword evidence="9" id="KW-1185">Reference proteome</keyword>
<protein>
    <recommendedName>
        <fullName evidence="2">lysozyme</fullName>
        <ecNumber evidence="2">3.2.1.17</ecNumber>
    </recommendedName>
</protein>
<evidence type="ECO:0000313" key="9">
    <source>
        <dbReference type="Proteomes" id="UP001652621"/>
    </source>
</evidence>
<evidence type="ECO:0000256" key="5">
    <source>
        <dbReference type="ARBA" id="ARBA00022801"/>
    </source>
</evidence>
<keyword evidence="4" id="KW-0081">Bacteriolytic enzyme</keyword>
<feature type="disulfide bond" evidence="7">
    <location>
        <begin position="213"/>
        <end position="219"/>
    </location>
</feature>
<feature type="disulfide bond" evidence="7">
    <location>
        <begin position="169"/>
        <end position="175"/>
    </location>
</feature>
<evidence type="ECO:0000256" key="6">
    <source>
        <dbReference type="ARBA" id="ARBA00023295"/>
    </source>
</evidence>
<feature type="transmembrane region" description="Helical" evidence="8">
    <location>
        <begin position="297"/>
        <end position="317"/>
    </location>
</feature>
<dbReference type="VEuPathDB" id="VectorBase:MDOMA2_019005"/>
<keyword evidence="7" id="KW-1015">Disulfide bond</keyword>
<dbReference type="InterPro" id="IPR018247">
    <property type="entry name" value="EF_Hand_1_Ca_BS"/>
</dbReference>
<organism evidence="9 10">
    <name type="scientific">Musca domestica</name>
    <name type="common">House fly</name>
    <dbReference type="NCBI Taxonomy" id="7370"/>
    <lineage>
        <taxon>Eukaryota</taxon>
        <taxon>Metazoa</taxon>
        <taxon>Ecdysozoa</taxon>
        <taxon>Arthropoda</taxon>
        <taxon>Hexapoda</taxon>
        <taxon>Insecta</taxon>
        <taxon>Pterygota</taxon>
        <taxon>Neoptera</taxon>
        <taxon>Endopterygota</taxon>
        <taxon>Diptera</taxon>
        <taxon>Brachycera</taxon>
        <taxon>Muscomorpha</taxon>
        <taxon>Muscoidea</taxon>
        <taxon>Muscidae</taxon>
        <taxon>Musca</taxon>
    </lineage>
</organism>
<dbReference type="GO" id="GO:0031640">
    <property type="term" value="P:killing of cells of another organism"/>
    <property type="evidence" value="ECO:0007669"/>
    <property type="project" value="UniProtKB-KW"/>
</dbReference>
<dbReference type="Gene3D" id="1.10.530.10">
    <property type="match status" value="2"/>
</dbReference>
<dbReference type="RefSeq" id="XP_019894934.2">
    <property type="nucleotide sequence ID" value="XM_020039375.2"/>
</dbReference>
<name>A0A9J7IG44_MUSDO</name>
<keyword evidence="8" id="KW-0472">Membrane</keyword>
<keyword evidence="8" id="KW-1133">Transmembrane helix</keyword>
<feature type="disulfide bond" evidence="7">
    <location>
        <begin position="153"/>
        <end position="243"/>
    </location>
</feature>
<evidence type="ECO:0000256" key="8">
    <source>
        <dbReference type="SAM" id="Phobius"/>
    </source>
</evidence>
<accession>A0A9J7IG44</accession>
<dbReference type="InterPro" id="IPR008597">
    <property type="entry name" value="Invert_lysozyme"/>
</dbReference>
<evidence type="ECO:0000256" key="2">
    <source>
        <dbReference type="ARBA" id="ARBA00012732"/>
    </source>
</evidence>
<proteinExistence type="predicted"/>
<evidence type="ECO:0000256" key="4">
    <source>
        <dbReference type="ARBA" id="ARBA00022638"/>
    </source>
</evidence>
<evidence type="ECO:0000313" key="10">
    <source>
        <dbReference type="RefSeq" id="XP_019894934.2"/>
    </source>
</evidence>
<dbReference type="GeneID" id="109614089"/>
<dbReference type="PROSITE" id="PS00018">
    <property type="entry name" value="EF_HAND_1"/>
    <property type="match status" value="1"/>
</dbReference>
<comment type="catalytic activity">
    <reaction evidence="1">
        <text>Hydrolysis of (1-&gt;4)-beta-linkages between N-acetylmuramic acid and N-acetyl-D-glucosamine residues in a peptidoglycan and between N-acetyl-D-glucosamine residues in chitodextrins.</text>
        <dbReference type="EC" id="3.2.1.17"/>
    </reaction>
</comment>
<sequence>MVLIKELNQKIVIAAILVSFGLIVGSIYLHIRQKHHFGRLNIGDDRVHPTTGVDIFPKDGDDTGSTESVIKSTKQFIQNIEEDYSSANSGEYANDESYTTMSQYGGMNSAEQSDEFTSSDSYVVDNDYANDYSTASNVQSFSGNAMDVISDKCLKCLCVTASDCRPVKCQTTDPCGVYGISKLYWIDGGKQVVKDKRSMNNTEEEEHNDYLRCVVNDACAKNTINSYLKRYRRDCNKDGVIDCADFISLHVFGPSGCTYQKFPLIQKFRMNQCLKEMNLTSITLNIKMLTSQRKQQLSIAVTSICLILVIGMAFRHFGHGTHFNHKVKLVSEKMKAKEATSENVKIILLENMTNGSNGTRRKSSDNKIQPMDEQCMHCLCTTINDCKPVKCLKTYTCGIFEISHSYWMDSGKTVLNGNLNYYTGGEEEFRDYLQCINDDKCSRETVIKYMQRFQEDCNKDGVIDCYDYIALHLLGPKGCKTQPLAAYHKMRMHLCLK</sequence>
<keyword evidence="5" id="KW-0378">Hydrolase</keyword>
<dbReference type="EC" id="3.2.1.17" evidence="2"/>
<dbReference type="PANTHER" id="PTHR11195:SF22">
    <property type="entry name" value="LYSOZYME"/>
    <property type="match status" value="1"/>
</dbReference>
<dbReference type="PROSITE" id="PS51909">
    <property type="entry name" value="LYSOZYME_I"/>
    <property type="match status" value="2"/>
</dbReference>
<dbReference type="GO" id="GO:0042742">
    <property type="term" value="P:defense response to bacterium"/>
    <property type="evidence" value="ECO:0007669"/>
    <property type="project" value="UniProtKB-KW"/>
</dbReference>
<feature type="disulfide bond" evidence="7">
    <location>
        <begin position="158"/>
        <end position="164"/>
    </location>
</feature>
<dbReference type="OrthoDB" id="6337871at2759"/>